<name>M2TMW6_COCH5</name>
<dbReference type="Pfam" id="PF15370">
    <property type="entry name" value="NOPCHAP1"/>
    <property type="match status" value="1"/>
</dbReference>
<protein>
    <submittedName>
        <fullName evidence="2">Uncharacterized protein</fullName>
    </submittedName>
</protein>
<feature type="compositionally biased region" description="Acidic residues" evidence="1">
    <location>
        <begin position="159"/>
        <end position="168"/>
    </location>
</feature>
<dbReference type="GO" id="GO:0000492">
    <property type="term" value="P:box C/D snoRNP assembly"/>
    <property type="evidence" value="ECO:0007669"/>
    <property type="project" value="InterPro"/>
</dbReference>
<gene>
    <name evidence="2" type="ORF">COCHEDRAFT_1206146</name>
</gene>
<keyword evidence="3" id="KW-1185">Reference proteome</keyword>
<feature type="compositionally biased region" description="Basic and acidic residues" evidence="1">
    <location>
        <begin position="201"/>
        <end position="221"/>
    </location>
</feature>
<reference evidence="2 3" key="1">
    <citation type="journal article" date="2012" name="PLoS Pathog.">
        <title>Diverse lifestyles and strategies of plant pathogenesis encoded in the genomes of eighteen Dothideomycetes fungi.</title>
        <authorList>
            <person name="Ohm R.A."/>
            <person name="Feau N."/>
            <person name="Henrissat B."/>
            <person name="Schoch C.L."/>
            <person name="Horwitz B.A."/>
            <person name="Barry K.W."/>
            <person name="Condon B.J."/>
            <person name="Copeland A.C."/>
            <person name="Dhillon B."/>
            <person name="Glaser F."/>
            <person name="Hesse C.N."/>
            <person name="Kosti I."/>
            <person name="LaButti K."/>
            <person name="Lindquist E.A."/>
            <person name="Lucas S."/>
            <person name="Salamov A.A."/>
            <person name="Bradshaw R.E."/>
            <person name="Ciuffetti L."/>
            <person name="Hamelin R.C."/>
            <person name="Kema G.H.J."/>
            <person name="Lawrence C."/>
            <person name="Scott J.A."/>
            <person name="Spatafora J.W."/>
            <person name="Turgeon B.G."/>
            <person name="de Wit P.J.G.M."/>
            <person name="Zhong S."/>
            <person name="Goodwin S.B."/>
            <person name="Grigoriev I.V."/>
        </authorList>
    </citation>
    <scope>NUCLEOTIDE SEQUENCE [LARGE SCALE GENOMIC DNA]</scope>
    <source>
        <strain evidence="3">C5 / ATCC 48332 / race O</strain>
    </source>
</reference>
<dbReference type="PANTHER" id="PTHR38489:SF1">
    <property type="entry name" value="HISTONE CHAPERONE DOMAIN-CONTAINING PROTEIN"/>
    <property type="match status" value="1"/>
</dbReference>
<dbReference type="InterPro" id="IPR027921">
    <property type="entry name" value="NOPCHAP1"/>
</dbReference>
<feature type="compositionally biased region" description="Acidic residues" evidence="1">
    <location>
        <begin position="187"/>
        <end position="200"/>
    </location>
</feature>
<feature type="compositionally biased region" description="Low complexity" evidence="1">
    <location>
        <begin position="16"/>
        <end position="61"/>
    </location>
</feature>
<feature type="compositionally biased region" description="Basic and acidic residues" evidence="1">
    <location>
        <begin position="149"/>
        <end position="158"/>
    </location>
</feature>
<dbReference type="eggNOG" id="ENOG502SBR7">
    <property type="taxonomic scope" value="Eukaryota"/>
</dbReference>
<dbReference type="OMA" id="QKPRIHR"/>
<proteinExistence type="predicted"/>
<feature type="region of interest" description="Disordered" evidence="1">
    <location>
        <begin position="149"/>
        <end position="231"/>
    </location>
</feature>
<dbReference type="EMBL" id="KB445581">
    <property type="protein sequence ID" value="EMD87854.1"/>
    <property type="molecule type" value="Genomic_DNA"/>
</dbReference>
<sequence length="231" mass="25043">MAQYMHDSVPHRTKSARFSNEPSSSPSMSSQSALASTNATDDTTTNASDYGTSDTDSTLSESSEEPSSDESSSEEDDDDDDENDDGEDTEMELDEAKGADGVVNLRANRGTKPIMKLTKAEMGPDIRGFLKDFLPRLKAANEELEAQKRAGTLRRLDAEDQEDGEPYIEMDLGLGVLEEKDPNAAESDTEGTSDAEEEDGNKEKDVLGKLLGRREKPDPAKIEVLPNTTGS</sequence>
<dbReference type="PANTHER" id="PTHR38489">
    <property type="entry name" value="HISTONE CHAPERONE DOMAIN-CONTAINING PROTEIN"/>
    <property type="match status" value="1"/>
</dbReference>
<dbReference type="HOGENOM" id="CLU_081361_0_0_1"/>
<organism evidence="2 3">
    <name type="scientific">Cochliobolus heterostrophus (strain C5 / ATCC 48332 / race O)</name>
    <name type="common">Southern corn leaf blight fungus</name>
    <name type="synonym">Bipolaris maydis</name>
    <dbReference type="NCBI Taxonomy" id="701091"/>
    <lineage>
        <taxon>Eukaryota</taxon>
        <taxon>Fungi</taxon>
        <taxon>Dikarya</taxon>
        <taxon>Ascomycota</taxon>
        <taxon>Pezizomycotina</taxon>
        <taxon>Dothideomycetes</taxon>
        <taxon>Pleosporomycetidae</taxon>
        <taxon>Pleosporales</taxon>
        <taxon>Pleosporineae</taxon>
        <taxon>Pleosporaceae</taxon>
        <taxon>Bipolaris</taxon>
    </lineage>
</organism>
<feature type="compositionally biased region" description="Acidic residues" evidence="1">
    <location>
        <begin position="62"/>
        <end position="93"/>
    </location>
</feature>
<accession>M2TMW6</accession>
<evidence type="ECO:0000313" key="2">
    <source>
        <dbReference type="EMBL" id="EMD87854.1"/>
    </source>
</evidence>
<reference evidence="3" key="2">
    <citation type="journal article" date="2013" name="PLoS Genet.">
        <title>Comparative genome structure, secondary metabolite, and effector coding capacity across Cochliobolus pathogens.</title>
        <authorList>
            <person name="Condon B.J."/>
            <person name="Leng Y."/>
            <person name="Wu D."/>
            <person name="Bushley K.E."/>
            <person name="Ohm R.A."/>
            <person name="Otillar R."/>
            <person name="Martin J."/>
            <person name="Schackwitz W."/>
            <person name="Grimwood J."/>
            <person name="MohdZainudin N."/>
            <person name="Xue C."/>
            <person name="Wang R."/>
            <person name="Manning V.A."/>
            <person name="Dhillon B."/>
            <person name="Tu Z.J."/>
            <person name="Steffenson B.J."/>
            <person name="Salamov A."/>
            <person name="Sun H."/>
            <person name="Lowry S."/>
            <person name="LaButti K."/>
            <person name="Han J."/>
            <person name="Copeland A."/>
            <person name="Lindquist E."/>
            <person name="Barry K."/>
            <person name="Schmutz J."/>
            <person name="Baker S.E."/>
            <person name="Ciuffetti L.M."/>
            <person name="Grigoriev I.V."/>
            <person name="Zhong S."/>
            <person name="Turgeon B.G."/>
        </authorList>
    </citation>
    <scope>NUCLEOTIDE SEQUENCE [LARGE SCALE GENOMIC DNA]</scope>
    <source>
        <strain evidence="3">C5 / ATCC 48332 / race O</strain>
    </source>
</reference>
<dbReference type="OrthoDB" id="1112980at2759"/>
<dbReference type="AlphaFoldDB" id="M2TMW6"/>
<evidence type="ECO:0000256" key="1">
    <source>
        <dbReference type="SAM" id="MobiDB-lite"/>
    </source>
</evidence>
<dbReference type="Proteomes" id="UP000016936">
    <property type="component" value="Unassembled WGS sequence"/>
</dbReference>
<evidence type="ECO:0000313" key="3">
    <source>
        <dbReference type="Proteomes" id="UP000016936"/>
    </source>
</evidence>
<feature type="region of interest" description="Disordered" evidence="1">
    <location>
        <begin position="1"/>
        <end position="116"/>
    </location>
</feature>